<dbReference type="SUPFAM" id="SSF56601">
    <property type="entry name" value="beta-lactamase/transpeptidase-like"/>
    <property type="match status" value="1"/>
</dbReference>
<dbReference type="Gene3D" id="3.40.710.10">
    <property type="entry name" value="DD-peptidase/beta-lactamase superfamily"/>
    <property type="match status" value="1"/>
</dbReference>
<evidence type="ECO:0000256" key="1">
    <source>
        <dbReference type="ARBA" id="ARBA00003217"/>
    </source>
</evidence>
<evidence type="ECO:0000256" key="11">
    <source>
        <dbReference type="ARBA" id="ARBA00023316"/>
    </source>
</evidence>
<comment type="catalytic activity">
    <reaction evidence="12">
        <text>Preferential cleavage: (Ac)2-L-Lys-D-Ala-|-D-Ala. Also transpeptidation of peptidyl-alanyl moieties that are N-acyl substituents of D-alanine.</text>
        <dbReference type="EC" id="3.4.16.4"/>
    </reaction>
</comment>
<evidence type="ECO:0000256" key="8">
    <source>
        <dbReference type="ARBA" id="ARBA00022801"/>
    </source>
</evidence>
<name>A0A382XPV7_9ZZZZ</name>
<evidence type="ECO:0000256" key="12">
    <source>
        <dbReference type="ARBA" id="ARBA00034000"/>
    </source>
</evidence>
<dbReference type="InterPro" id="IPR018044">
    <property type="entry name" value="Peptidase_S11"/>
</dbReference>
<keyword evidence="5" id="KW-0121">Carboxypeptidase</keyword>
<feature type="domain" description="Peptidase S11 D-Ala-D-Ala carboxypeptidase A C-terminal" evidence="14">
    <location>
        <begin position="200"/>
        <end position="269"/>
    </location>
</feature>
<comment type="pathway">
    <text evidence="2">Cell wall biogenesis; peptidoglycan biosynthesis.</text>
</comment>
<evidence type="ECO:0000256" key="4">
    <source>
        <dbReference type="ARBA" id="ARBA00012448"/>
    </source>
</evidence>
<dbReference type="GO" id="GO:0009252">
    <property type="term" value="P:peptidoglycan biosynthetic process"/>
    <property type="evidence" value="ECO:0007669"/>
    <property type="project" value="UniProtKB-UniPathway"/>
</dbReference>
<dbReference type="PANTHER" id="PTHR21581:SF6">
    <property type="entry name" value="TRAFFICKING PROTEIN PARTICLE COMPLEX SUBUNIT 12"/>
    <property type="match status" value="1"/>
</dbReference>
<dbReference type="PANTHER" id="PTHR21581">
    <property type="entry name" value="D-ALANYL-D-ALANINE CARBOXYPEPTIDASE"/>
    <property type="match status" value="1"/>
</dbReference>
<accession>A0A382XPV7</accession>
<dbReference type="PRINTS" id="PR00725">
    <property type="entry name" value="DADACBPTASE1"/>
</dbReference>
<feature type="non-terminal residue" evidence="15">
    <location>
        <position position="269"/>
    </location>
</feature>
<dbReference type="GO" id="GO:0009002">
    <property type="term" value="F:serine-type D-Ala-D-Ala carboxypeptidase activity"/>
    <property type="evidence" value="ECO:0007669"/>
    <property type="project" value="UniProtKB-EC"/>
</dbReference>
<evidence type="ECO:0000256" key="2">
    <source>
        <dbReference type="ARBA" id="ARBA00004752"/>
    </source>
</evidence>
<dbReference type="Gene3D" id="2.60.410.10">
    <property type="entry name" value="D-Ala-D-Ala carboxypeptidase, C-terminal domain"/>
    <property type="match status" value="1"/>
</dbReference>
<evidence type="ECO:0000256" key="9">
    <source>
        <dbReference type="ARBA" id="ARBA00022960"/>
    </source>
</evidence>
<evidence type="ECO:0000256" key="7">
    <source>
        <dbReference type="ARBA" id="ARBA00022729"/>
    </source>
</evidence>
<keyword evidence="8" id="KW-0378">Hydrolase</keyword>
<feature type="non-terminal residue" evidence="15">
    <location>
        <position position="1"/>
    </location>
</feature>
<dbReference type="Pfam" id="PF07943">
    <property type="entry name" value="PBP5_C"/>
    <property type="match status" value="1"/>
</dbReference>
<protein>
    <recommendedName>
        <fullName evidence="4">serine-type D-Ala-D-Ala carboxypeptidase</fullName>
        <ecNumber evidence="4">3.4.16.4</ecNumber>
    </recommendedName>
</protein>
<evidence type="ECO:0000259" key="13">
    <source>
        <dbReference type="Pfam" id="PF00768"/>
    </source>
</evidence>
<dbReference type="GO" id="GO:0006508">
    <property type="term" value="P:proteolysis"/>
    <property type="evidence" value="ECO:0007669"/>
    <property type="project" value="UniProtKB-KW"/>
</dbReference>
<dbReference type="EMBL" id="UINC01169478">
    <property type="protein sequence ID" value="SVD73033.1"/>
    <property type="molecule type" value="Genomic_DNA"/>
</dbReference>
<evidence type="ECO:0000256" key="5">
    <source>
        <dbReference type="ARBA" id="ARBA00022645"/>
    </source>
</evidence>
<dbReference type="GO" id="GO:0008360">
    <property type="term" value="P:regulation of cell shape"/>
    <property type="evidence" value="ECO:0007669"/>
    <property type="project" value="UniProtKB-KW"/>
</dbReference>
<dbReference type="InterPro" id="IPR012907">
    <property type="entry name" value="Peptidase_S11_C"/>
</dbReference>
<dbReference type="AlphaFoldDB" id="A0A382XPV7"/>
<dbReference type="InterPro" id="IPR001967">
    <property type="entry name" value="Peptidase_S11_N"/>
</dbReference>
<dbReference type="UniPathway" id="UPA00219"/>
<evidence type="ECO:0000313" key="15">
    <source>
        <dbReference type="EMBL" id="SVD73033.1"/>
    </source>
</evidence>
<keyword evidence="10" id="KW-0573">Peptidoglycan synthesis</keyword>
<keyword evidence="9" id="KW-0133">Cell shape</keyword>
<dbReference type="InterPro" id="IPR012338">
    <property type="entry name" value="Beta-lactam/transpept-like"/>
</dbReference>
<sequence>NDPVRISQRASSIGGSTMFLDPSMKVSVEELLQGMIIISGNDASIALAEHTGGSEDAFVEFMNVYAESLGLKNTQYKNSTGLDDEGHYSSALDIALLATEIIEKYPEHFQWYSQRSFTFDKAKDPLTNEPIIQYNRNKLLQRDSTVDGMKTGYTSSAGYCLVATAEKNTMRLIAVVTGANSDVERTDSTAALLNYGFRFFETTTIVDSKTSYAEAKVWKGETDTVQLGVKSDFIRTIPKGSVKSFETTVTVYSPVNAPVDTSQIVGKMT</sequence>
<dbReference type="Pfam" id="PF00768">
    <property type="entry name" value="Peptidase_S11"/>
    <property type="match status" value="1"/>
</dbReference>
<organism evidence="15">
    <name type="scientific">marine metagenome</name>
    <dbReference type="NCBI Taxonomy" id="408172"/>
    <lineage>
        <taxon>unclassified sequences</taxon>
        <taxon>metagenomes</taxon>
        <taxon>ecological metagenomes</taxon>
    </lineage>
</organism>
<evidence type="ECO:0000256" key="10">
    <source>
        <dbReference type="ARBA" id="ARBA00022984"/>
    </source>
</evidence>
<proteinExistence type="inferred from homology"/>
<evidence type="ECO:0000256" key="6">
    <source>
        <dbReference type="ARBA" id="ARBA00022670"/>
    </source>
</evidence>
<keyword evidence="7" id="KW-0732">Signal</keyword>
<gene>
    <name evidence="15" type="ORF">METZ01_LOCUS425887</name>
</gene>
<keyword evidence="6" id="KW-0645">Protease</keyword>
<evidence type="ECO:0000256" key="3">
    <source>
        <dbReference type="ARBA" id="ARBA00007164"/>
    </source>
</evidence>
<dbReference type="GO" id="GO:0071555">
    <property type="term" value="P:cell wall organization"/>
    <property type="evidence" value="ECO:0007669"/>
    <property type="project" value="UniProtKB-KW"/>
</dbReference>
<evidence type="ECO:0000259" key="14">
    <source>
        <dbReference type="Pfam" id="PF07943"/>
    </source>
</evidence>
<reference evidence="15" key="1">
    <citation type="submission" date="2018-05" db="EMBL/GenBank/DDBJ databases">
        <authorList>
            <person name="Lanie J.A."/>
            <person name="Ng W.-L."/>
            <person name="Kazmierczak K.M."/>
            <person name="Andrzejewski T.M."/>
            <person name="Davidsen T.M."/>
            <person name="Wayne K.J."/>
            <person name="Tettelin H."/>
            <person name="Glass J.I."/>
            <person name="Rusch D."/>
            <person name="Podicherti R."/>
            <person name="Tsui H.-C.T."/>
            <person name="Winkler M.E."/>
        </authorList>
    </citation>
    <scope>NUCLEOTIDE SEQUENCE</scope>
</reference>
<keyword evidence="11" id="KW-0961">Cell wall biogenesis/degradation</keyword>
<comment type="function">
    <text evidence="1">Removes C-terminal D-alanyl residues from sugar-peptide cell wall precursors.</text>
</comment>
<dbReference type="InterPro" id="IPR037167">
    <property type="entry name" value="Peptidase_S11_C_sf"/>
</dbReference>
<comment type="similarity">
    <text evidence="3">Belongs to the peptidase S11 family.</text>
</comment>
<dbReference type="SUPFAM" id="SSF69189">
    <property type="entry name" value="Penicillin-binding protein associated domain"/>
    <property type="match status" value="1"/>
</dbReference>
<feature type="domain" description="Peptidase S11 D-alanyl-D-alanine carboxypeptidase A N-terminal" evidence="13">
    <location>
        <begin position="2"/>
        <end position="180"/>
    </location>
</feature>
<dbReference type="InterPro" id="IPR015956">
    <property type="entry name" value="Peniciliin-bd_prot_C_sf"/>
</dbReference>
<dbReference type="EC" id="3.4.16.4" evidence="4"/>